<accession>A0A0C1U5J0</accession>
<sequence>MNIDLSELKNKKHGKRELDLEISKESFNDNGEVIKFTKPIKFKGIIRLIDNIYELTGNVETEVLLPCSRCSESFSYSVNMDINEELSDTIKDEDGEIISIKNDKIDIYQIIESNLYMELPVKKLCREGCKGLCQHCGTNLNHNSCDCEKDDLDPRLAKLKELFSNP</sequence>
<dbReference type="InterPro" id="IPR003772">
    <property type="entry name" value="YceD"/>
</dbReference>
<dbReference type="RefSeq" id="WP_039631818.1">
    <property type="nucleotide sequence ID" value="NZ_AYSO01000015.1"/>
</dbReference>
<gene>
    <name evidence="1" type="ORF">U732_1067</name>
</gene>
<name>A0A0C1U5J0_9CLOT</name>
<evidence type="ECO:0000313" key="1">
    <source>
        <dbReference type="EMBL" id="KIE46973.1"/>
    </source>
</evidence>
<organism evidence="1 2">
    <name type="scientific">Clostridium argentinense CDC 2741</name>
    <dbReference type="NCBI Taxonomy" id="1418104"/>
    <lineage>
        <taxon>Bacteria</taxon>
        <taxon>Bacillati</taxon>
        <taxon>Bacillota</taxon>
        <taxon>Clostridia</taxon>
        <taxon>Eubacteriales</taxon>
        <taxon>Clostridiaceae</taxon>
        <taxon>Clostridium</taxon>
    </lineage>
</organism>
<dbReference type="PANTHER" id="PTHR34374:SF1">
    <property type="entry name" value="LARGE RIBOSOMAL RNA SUBUNIT ACCUMULATION PROTEIN YCED HOMOLOG 1, CHLOROPLASTIC"/>
    <property type="match status" value="1"/>
</dbReference>
<dbReference type="STRING" id="29341.RSJ17_14820"/>
<dbReference type="EMBL" id="AYSO01000015">
    <property type="protein sequence ID" value="KIE46973.1"/>
    <property type="molecule type" value="Genomic_DNA"/>
</dbReference>
<dbReference type="OrthoDB" id="9790372at2"/>
<dbReference type="PANTHER" id="PTHR34374">
    <property type="entry name" value="LARGE RIBOSOMAL RNA SUBUNIT ACCUMULATION PROTEIN YCED HOMOLOG 1, CHLOROPLASTIC"/>
    <property type="match status" value="1"/>
</dbReference>
<evidence type="ECO:0000313" key="2">
    <source>
        <dbReference type="Proteomes" id="UP000031366"/>
    </source>
</evidence>
<protein>
    <recommendedName>
        <fullName evidence="3">DNA-binding protein</fullName>
    </recommendedName>
</protein>
<evidence type="ECO:0008006" key="3">
    <source>
        <dbReference type="Google" id="ProtNLM"/>
    </source>
</evidence>
<proteinExistence type="predicted"/>
<dbReference type="AlphaFoldDB" id="A0A0C1U5J0"/>
<dbReference type="Pfam" id="PF02620">
    <property type="entry name" value="YceD"/>
    <property type="match status" value="1"/>
</dbReference>
<reference evidence="1 2" key="1">
    <citation type="journal article" date="2015" name="Infect. Genet. Evol.">
        <title>Genomic sequences of six botulinum neurotoxin-producing strains representing three clostridial species illustrate the mobility and diversity of botulinum neurotoxin genes.</title>
        <authorList>
            <person name="Smith T.J."/>
            <person name="Hill K.K."/>
            <person name="Xie G."/>
            <person name="Foley B.T."/>
            <person name="Williamson C.H."/>
            <person name="Foster J.T."/>
            <person name="Johnson S.L."/>
            <person name="Chertkov O."/>
            <person name="Teshima H."/>
            <person name="Gibbons H.S."/>
            <person name="Johnsky L.A."/>
            <person name="Karavis M.A."/>
            <person name="Smith L.A."/>
        </authorList>
    </citation>
    <scope>NUCLEOTIDE SEQUENCE [LARGE SCALE GENOMIC DNA]</scope>
    <source>
        <strain evidence="1 2">CDC 2741</strain>
    </source>
</reference>
<dbReference type="Proteomes" id="UP000031366">
    <property type="component" value="Unassembled WGS sequence"/>
</dbReference>
<comment type="caution">
    <text evidence="1">The sequence shown here is derived from an EMBL/GenBank/DDBJ whole genome shotgun (WGS) entry which is preliminary data.</text>
</comment>
<keyword evidence="2" id="KW-1185">Reference proteome</keyword>